<feature type="transmembrane region" description="Helical" evidence="2">
    <location>
        <begin position="159"/>
        <end position="191"/>
    </location>
</feature>
<feature type="compositionally biased region" description="Basic and acidic residues" evidence="1">
    <location>
        <begin position="128"/>
        <end position="141"/>
    </location>
</feature>
<organism evidence="3 4">
    <name type="scientific">Colocasia esculenta</name>
    <name type="common">Wild taro</name>
    <name type="synonym">Arum esculentum</name>
    <dbReference type="NCBI Taxonomy" id="4460"/>
    <lineage>
        <taxon>Eukaryota</taxon>
        <taxon>Viridiplantae</taxon>
        <taxon>Streptophyta</taxon>
        <taxon>Embryophyta</taxon>
        <taxon>Tracheophyta</taxon>
        <taxon>Spermatophyta</taxon>
        <taxon>Magnoliopsida</taxon>
        <taxon>Liliopsida</taxon>
        <taxon>Araceae</taxon>
        <taxon>Aroideae</taxon>
        <taxon>Colocasieae</taxon>
        <taxon>Colocasia</taxon>
    </lineage>
</organism>
<feature type="region of interest" description="Disordered" evidence="1">
    <location>
        <begin position="200"/>
        <end position="237"/>
    </location>
</feature>
<dbReference type="InterPro" id="IPR045880">
    <property type="entry name" value="ZCF37"/>
</dbReference>
<evidence type="ECO:0000313" key="3">
    <source>
        <dbReference type="EMBL" id="MQM03488.1"/>
    </source>
</evidence>
<evidence type="ECO:0000313" key="4">
    <source>
        <dbReference type="Proteomes" id="UP000652761"/>
    </source>
</evidence>
<accession>A0A843W988</accession>
<dbReference type="PANTHER" id="PTHR35275:SF1">
    <property type="entry name" value="OS07G0585900 PROTEIN"/>
    <property type="match status" value="1"/>
</dbReference>
<keyword evidence="4" id="KW-1185">Reference proteome</keyword>
<dbReference type="Proteomes" id="UP000652761">
    <property type="component" value="Unassembled WGS sequence"/>
</dbReference>
<keyword evidence="2" id="KW-0472">Membrane</keyword>
<protein>
    <recommendedName>
        <fullName evidence="5">ZCF37</fullName>
    </recommendedName>
</protein>
<feature type="region of interest" description="Disordered" evidence="1">
    <location>
        <begin position="89"/>
        <end position="141"/>
    </location>
</feature>
<evidence type="ECO:0008006" key="5">
    <source>
        <dbReference type="Google" id="ProtNLM"/>
    </source>
</evidence>
<sequence length="293" mass="32097">MFCGAGSFAHVDEDSPRSPPTPRGSRRKQGGDNPYASRGLPEFSMVLADLESRREKIMAKAGSQGVAFVRFVYSNSQDWVPIIVRRREGRPAEPEEMAEEGGGEEAHKKPDATDGHRAPPPPRPAEQAGKEAAKKTPLPEEEVGRRGGLLQLFRWRDSYYWPAVAVLILLSLALSGRVFAICCTSMWWYLVPAMRAGEGGRTAKKPAVKRHYTRRVSDRRLGGGAGDEGAAGKRGADPSCSLACSEANASRYVDEGWGEEEIDLVKVNVVGQSQHMTRSIRIADRVTPNAQRI</sequence>
<feature type="compositionally biased region" description="Basic residues" evidence="1">
    <location>
        <begin position="202"/>
        <end position="214"/>
    </location>
</feature>
<evidence type="ECO:0000256" key="1">
    <source>
        <dbReference type="SAM" id="MobiDB-lite"/>
    </source>
</evidence>
<dbReference type="PANTHER" id="PTHR35275">
    <property type="entry name" value="ZCF37"/>
    <property type="match status" value="1"/>
</dbReference>
<name>A0A843W988_COLES</name>
<keyword evidence="2" id="KW-0812">Transmembrane</keyword>
<keyword evidence="2" id="KW-1133">Transmembrane helix</keyword>
<feature type="compositionally biased region" description="Basic and acidic residues" evidence="1">
    <location>
        <begin position="104"/>
        <end position="117"/>
    </location>
</feature>
<proteinExistence type="predicted"/>
<feature type="region of interest" description="Disordered" evidence="1">
    <location>
        <begin position="1"/>
        <end position="42"/>
    </location>
</feature>
<dbReference type="EMBL" id="NMUH01003043">
    <property type="protein sequence ID" value="MQM03488.1"/>
    <property type="molecule type" value="Genomic_DNA"/>
</dbReference>
<gene>
    <name evidence="3" type="ORF">Taro_036267</name>
</gene>
<evidence type="ECO:0000256" key="2">
    <source>
        <dbReference type="SAM" id="Phobius"/>
    </source>
</evidence>
<dbReference type="OrthoDB" id="1932497at2759"/>
<reference evidence="3" key="1">
    <citation type="submission" date="2017-07" db="EMBL/GenBank/DDBJ databases">
        <title>Taro Niue Genome Assembly and Annotation.</title>
        <authorList>
            <person name="Atibalentja N."/>
            <person name="Keating K."/>
            <person name="Fields C.J."/>
        </authorList>
    </citation>
    <scope>NUCLEOTIDE SEQUENCE</scope>
    <source>
        <strain evidence="3">Niue_2</strain>
        <tissue evidence="3">Leaf</tissue>
    </source>
</reference>
<dbReference type="AlphaFoldDB" id="A0A843W988"/>
<feature type="compositionally biased region" description="Acidic residues" evidence="1">
    <location>
        <begin position="94"/>
        <end position="103"/>
    </location>
</feature>
<comment type="caution">
    <text evidence="3">The sequence shown here is derived from an EMBL/GenBank/DDBJ whole genome shotgun (WGS) entry which is preliminary data.</text>
</comment>